<keyword evidence="2" id="KW-0479">Metal-binding</keyword>
<protein>
    <submittedName>
        <fullName evidence="9">Copper resistance protein CopC</fullName>
    </submittedName>
</protein>
<name>A0A3S3ZSJ8_9MICO</name>
<feature type="chain" id="PRO_5018688445" evidence="7">
    <location>
        <begin position="49"/>
        <end position="234"/>
    </location>
</feature>
<dbReference type="GO" id="GO:0030313">
    <property type="term" value="C:cell envelope"/>
    <property type="evidence" value="ECO:0007669"/>
    <property type="project" value="UniProtKB-SubCell"/>
</dbReference>
<dbReference type="InterPro" id="IPR014756">
    <property type="entry name" value="Ig_E-set"/>
</dbReference>
<dbReference type="AlphaFoldDB" id="A0A3S3ZSJ8"/>
<feature type="compositionally biased region" description="Low complexity" evidence="5">
    <location>
        <begin position="139"/>
        <end position="157"/>
    </location>
</feature>
<dbReference type="RefSeq" id="WP_128493589.1">
    <property type="nucleotide sequence ID" value="NZ_RZNB01000001.1"/>
</dbReference>
<dbReference type="GO" id="GO:0006825">
    <property type="term" value="P:copper ion transport"/>
    <property type="evidence" value="ECO:0007669"/>
    <property type="project" value="InterPro"/>
</dbReference>
<feature type="signal peptide" evidence="7">
    <location>
        <begin position="1"/>
        <end position="48"/>
    </location>
</feature>
<dbReference type="InterPro" id="IPR007348">
    <property type="entry name" value="CopC_dom"/>
</dbReference>
<evidence type="ECO:0000256" key="1">
    <source>
        <dbReference type="ARBA" id="ARBA00004196"/>
    </source>
</evidence>
<gene>
    <name evidence="9" type="ORF">ELQ90_02035</name>
</gene>
<dbReference type="GO" id="GO:0046688">
    <property type="term" value="P:response to copper ion"/>
    <property type="evidence" value="ECO:0007669"/>
    <property type="project" value="InterPro"/>
</dbReference>
<dbReference type="OrthoDB" id="5242236at2"/>
<feature type="region of interest" description="Disordered" evidence="5">
    <location>
        <begin position="1"/>
        <end position="21"/>
    </location>
</feature>
<dbReference type="SUPFAM" id="SSF81296">
    <property type="entry name" value="E set domains"/>
    <property type="match status" value="1"/>
</dbReference>
<keyword evidence="6" id="KW-0472">Membrane</keyword>
<reference evidence="9 10" key="1">
    <citation type="submission" date="2018-12" db="EMBL/GenBank/DDBJ databases">
        <authorList>
            <person name="Li F."/>
        </authorList>
    </citation>
    <scope>NUCLEOTIDE SEQUENCE [LARGE SCALE GENOMIC DNA]</scope>
    <source>
        <strain evidence="9 10">11W25H-1</strain>
    </source>
</reference>
<keyword evidence="3 7" id="KW-0732">Signal</keyword>
<feature type="region of interest" description="Disordered" evidence="5">
    <location>
        <begin position="136"/>
        <end position="188"/>
    </location>
</feature>
<comment type="subcellular location">
    <subcellularLocation>
        <location evidence="1">Cell envelope</location>
    </subcellularLocation>
</comment>
<keyword evidence="4" id="KW-0186">Copper</keyword>
<evidence type="ECO:0000256" key="6">
    <source>
        <dbReference type="SAM" id="Phobius"/>
    </source>
</evidence>
<feature type="transmembrane region" description="Helical" evidence="6">
    <location>
        <begin position="194"/>
        <end position="215"/>
    </location>
</feature>
<dbReference type="GO" id="GO:0042597">
    <property type="term" value="C:periplasmic space"/>
    <property type="evidence" value="ECO:0007669"/>
    <property type="project" value="InterPro"/>
</dbReference>
<keyword evidence="10" id="KW-1185">Reference proteome</keyword>
<accession>A0A3S3ZSJ8</accession>
<sequence>MRLIESENMFSHTSPARPHSPRRLRLAAAATALGVLLAAGAAAAPAFAHDELVASTPAADDALDPAPTEVTLTFSDNILEVGIEVSVTDATGTEYVADTPVVDGPTVTVGLESDMPGGSYQTDWRVVSSDGHPISGTIPFTVTTPVPAEEPTTTATPDAEEPPVVATPSDEASESAAPPNEDASTDAGPTGGQIALIAGIVLAVLIVIAAALLIVARRRGTPSDVDRDARRDEI</sequence>
<dbReference type="PANTHER" id="PTHR34820">
    <property type="entry name" value="INNER MEMBRANE PROTEIN YEBZ"/>
    <property type="match status" value="1"/>
</dbReference>
<evidence type="ECO:0000313" key="9">
    <source>
        <dbReference type="EMBL" id="RWZ52746.1"/>
    </source>
</evidence>
<proteinExistence type="predicted"/>
<dbReference type="GO" id="GO:0005886">
    <property type="term" value="C:plasma membrane"/>
    <property type="evidence" value="ECO:0007669"/>
    <property type="project" value="TreeGrafter"/>
</dbReference>
<keyword evidence="6" id="KW-0812">Transmembrane</keyword>
<dbReference type="EMBL" id="RZNB01000001">
    <property type="protein sequence ID" value="RWZ52746.1"/>
    <property type="molecule type" value="Genomic_DNA"/>
</dbReference>
<dbReference type="InterPro" id="IPR032694">
    <property type="entry name" value="CopC/D"/>
</dbReference>
<evidence type="ECO:0000313" key="10">
    <source>
        <dbReference type="Proteomes" id="UP000288547"/>
    </source>
</evidence>
<evidence type="ECO:0000256" key="4">
    <source>
        <dbReference type="ARBA" id="ARBA00023008"/>
    </source>
</evidence>
<evidence type="ECO:0000256" key="7">
    <source>
        <dbReference type="SAM" id="SignalP"/>
    </source>
</evidence>
<dbReference type="Pfam" id="PF04234">
    <property type="entry name" value="CopC"/>
    <property type="match status" value="1"/>
</dbReference>
<dbReference type="Gene3D" id="2.60.40.1220">
    <property type="match status" value="1"/>
</dbReference>
<dbReference type="InterPro" id="IPR014755">
    <property type="entry name" value="Cu-Rt/internalin_Ig-like"/>
</dbReference>
<dbReference type="GO" id="GO:0005507">
    <property type="term" value="F:copper ion binding"/>
    <property type="evidence" value="ECO:0007669"/>
    <property type="project" value="InterPro"/>
</dbReference>
<evidence type="ECO:0000259" key="8">
    <source>
        <dbReference type="Pfam" id="PF04234"/>
    </source>
</evidence>
<dbReference type="PANTHER" id="PTHR34820:SF4">
    <property type="entry name" value="INNER MEMBRANE PROTEIN YEBZ"/>
    <property type="match status" value="1"/>
</dbReference>
<dbReference type="Proteomes" id="UP000288547">
    <property type="component" value="Unassembled WGS sequence"/>
</dbReference>
<evidence type="ECO:0000256" key="5">
    <source>
        <dbReference type="SAM" id="MobiDB-lite"/>
    </source>
</evidence>
<evidence type="ECO:0000256" key="2">
    <source>
        <dbReference type="ARBA" id="ARBA00022723"/>
    </source>
</evidence>
<evidence type="ECO:0000256" key="3">
    <source>
        <dbReference type="ARBA" id="ARBA00022729"/>
    </source>
</evidence>
<feature type="domain" description="CopC" evidence="8">
    <location>
        <begin position="49"/>
        <end position="142"/>
    </location>
</feature>
<comment type="caution">
    <text evidence="9">The sequence shown here is derived from an EMBL/GenBank/DDBJ whole genome shotgun (WGS) entry which is preliminary data.</text>
</comment>
<keyword evidence="6" id="KW-1133">Transmembrane helix</keyword>
<organism evidence="9 10">
    <name type="scientific">Labedella phragmitis</name>
    <dbReference type="NCBI Taxonomy" id="2498849"/>
    <lineage>
        <taxon>Bacteria</taxon>
        <taxon>Bacillati</taxon>
        <taxon>Actinomycetota</taxon>
        <taxon>Actinomycetes</taxon>
        <taxon>Micrococcales</taxon>
        <taxon>Microbacteriaceae</taxon>
        <taxon>Labedella</taxon>
    </lineage>
</organism>